<name>A0ABV6TZH2_9ACTN</name>
<organism evidence="1 2">
    <name type="scientific">Sphaerimonospora cavernae</name>
    <dbReference type="NCBI Taxonomy" id="1740611"/>
    <lineage>
        <taxon>Bacteria</taxon>
        <taxon>Bacillati</taxon>
        <taxon>Actinomycetota</taxon>
        <taxon>Actinomycetes</taxon>
        <taxon>Streptosporangiales</taxon>
        <taxon>Streptosporangiaceae</taxon>
        <taxon>Sphaerimonospora</taxon>
    </lineage>
</organism>
<gene>
    <name evidence="1" type="ORF">ACFHYQ_04755</name>
</gene>
<protein>
    <recommendedName>
        <fullName evidence="3">DUF3263 domain-containing protein</fullName>
    </recommendedName>
</protein>
<dbReference type="Proteomes" id="UP001589870">
    <property type="component" value="Unassembled WGS sequence"/>
</dbReference>
<reference evidence="1 2" key="1">
    <citation type="submission" date="2024-09" db="EMBL/GenBank/DDBJ databases">
        <authorList>
            <person name="Sun Q."/>
            <person name="Mori K."/>
        </authorList>
    </citation>
    <scope>NUCLEOTIDE SEQUENCE [LARGE SCALE GENOMIC DNA]</scope>
    <source>
        <strain evidence="1 2">TBRC 1851</strain>
    </source>
</reference>
<evidence type="ECO:0000313" key="1">
    <source>
        <dbReference type="EMBL" id="MFC0861605.1"/>
    </source>
</evidence>
<dbReference type="EMBL" id="JBHMQT010000006">
    <property type="protein sequence ID" value="MFC0861605.1"/>
    <property type="molecule type" value="Genomic_DNA"/>
</dbReference>
<comment type="caution">
    <text evidence="1">The sequence shown here is derived from an EMBL/GenBank/DDBJ whole genome shotgun (WGS) entry which is preliminary data.</text>
</comment>
<proteinExistence type="predicted"/>
<keyword evidence="2" id="KW-1185">Reference proteome</keyword>
<evidence type="ECO:0000313" key="2">
    <source>
        <dbReference type="Proteomes" id="UP001589870"/>
    </source>
</evidence>
<dbReference type="RefSeq" id="WP_394299835.1">
    <property type="nucleotide sequence ID" value="NZ_JBHMQT010000006.1"/>
</dbReference>
<sequence length="69" mass="7683">MPGTARERLAELLGEPGKPGELEQQAAWSVYQKLFMTDLSVTVDGVGPLRFPVSEEQSARLRELGRRAR</sequence>
<accession>A0ABV6TZH2</accession>
<evidence type="ECO:0008006" key="3">
    <source>
        <dbReference type="Google" id="ProtNLM"/>
    </source>
</evidence>